<sequence>MRKRTSNIWDAWGGINGIQFTLPLVLDEGTRRRLPLPQLARLLSESPARLAGIGHRKGAIREGLDADLVLVDAAAPWTLTQGQLKSLHPWSPFLGRPFQHRVKRVYRRGQPIFADGQTVAGAGGEWLRPAGRPHGQGEQEDLPVTVR</sequence>
<dbReference type="PANTHER" id="PTHR43668">
    <property type="entry name" value="ALLANTOINASE"/>
    <property type="match status" value="1"/>
</dbReference>
<accession>A0ABQ2GFN2</accession>
<dbReference type="Pfam" id="PF07969">
    <property type="entry name" value="Amidohydro_3"/>
    <property type="match status" value="1"/>
</dbReference>
<evidence type="ECO:0000259" key="2">
    <source>
        <dbReference type="Pfam" id="PF07969"/>
    </source>
</evidence>
<evidence type="ECO:0000313" key="3">
    <source>
        <dbReference type="EMBL" id="GGL94164.1"/>
    </source>
</evidence>
<keyword evidence="4" id="KW-1185">Reference proteome</keyword>
<name>A0ABQ2GFN2_9DEIO</name>
<dbReference type="InterPro" id="IPR011059">
    <property type="entry name" value="Metal-dep_hydrolase_composite"/>
</dbReference>
<evidence type="ECO:0000313" key="4">
    <source>
        <dbReference type="Proteomes" id="UP000639973"/>
    </source>
</evidence>
<comment type="caution">
    <text evidence="3">The sequence shown here is derived from an EMBL/GenBank/DDBJ whole genome shotgun (WGS) entry which is preliminary data.</text>
</comment>
<reference evidence="4" key="1">
    <citation type="journal article" date="2019" name="Int. J. Syst. Evol. Microbiol.">
        <title>The Global Catalogue of Microorganisms (GCM) 10K type strain sequencing project: providing services to taxonomists for standard genome sequencing and annotation.</title>
        <authorList>
            <consortium name="The Broad Institute Genomics Platform"/>
            <consortium name="The Broad Institute Genome Sequencing Center for Infectious Disease"/>
            <person name="Wu L."/>
            <person name="Ma J."/>
        </authorList>
    </citation>
    <scope>NUCLEOTIDE SEQUENCE [LARGE SCALE GENOMIC DNA]</scope>
    <source>
        <strain evidence="4">JCM 15442</strain>
    </source>
</reference>
<feature type="domain" description="Amidohydrolase 3" evidence="2">
    <location>
        <begin position="31"/>
        <end position="113"/>
    </location>
</feature>
<protein>
    <recommendedName>
        <fullName evidence="2">Amidohydrolase 3 domain-containing protein</fullName>
    </recommendedName>
</protein>
<proteinExistence type="predicted"/>
<dbReference type="InterPro" id="IPR050138">
    <property type="entry name" value="DHOase/Allantoinase_Hydrolase"/>
</dbReference>
<dbReference type="EMBL" id="BMOL01000031">
    <property type="protein sequence ID" value="GGL94164.1"/>
    <property type="molecule type" value="Genomic_DNA"/>
</dbReference>
<organism evidence="3 4">
    <name type="scientific">Deinococcus aerolatus</name>
    <dbReference type="NCBI Taxonomy" id="522487"/>
    <lineage>
        <taxon>Bacteria</taxon>
        <taxon>Thermotogati</taxon>
        <taxon>Deinococcota</taxon>
        <taxon>Deinococci</taxon>
        <taxon>Deinococcales</taxon>
        <taxon>Deinococcaceae</taxon>
        <taxon>Deinococcus</taxon>
    </lineage>
</organism>
<dbReference type="RefSeq" id="WP_188974251.1">
    <property type="nucleotide sequence ID" value="NZ_BMOL01000031.1"/>
</dbReference>
<dbReference type="SUPFAM" id="SSF51338">
    <property type="entry name" value="Composite domain of metallo-dependent hydrolases"/>
    <property type="match status" value="1"/>
</dbReference>
<dbReference type="InterPro" id="IPR032466">
    <property type="entry name" value="Metal_Hydrolase"/>
</dbReference>
<evidence type="ECO:0000256" key="1">
    <source>
        <dbReference type="SAM" id="MobiDB-lite"/>
    </source>
</evidence>
<feature type="region of interest" description="Disordered" evidence="1">
    <location>
        <begin position="128"/>
        <end position="147"/>
    </location>
</feature>
<gene>
    <name evidence="3" type="ORF">GCM10010840_35230</name>
</gene>
<dbReference type="PANTHER" id="PTHR43668:SF4">
    <property type="entry name" value="ALLANTOINASE"/>
    <property type="match status" value="1"/>
</dbReference>
<dbReference type="Gene3D" id="3.20.20.140">
    <property type="entry name" value="Metal-dependent hydrolases"/>
    <property type="match status" value="1"/>
</dbReference>
<dbReference type="InterPro" id="IPR013108">
    <property type="entry name" value="Amidohydro_3"/>
</dbReference>
<dbReference type="Proteomes" id="UP000639973">
    <property type="component" value="Unassembled WGS sequence"/>
</dbReference>
<dbReference type="SUPFAM" id="SSF51556">
    <property type="entry name" value="Metallo-dependent hydrolases"/>
    <property type="match status" value="1"/>
</dbReference>